<dbReference type="InterPro" id="IPR000782">
    <property type="entry name" value="FAS1_domain"/>
</dbReference>
<evidence type="ECO:0000313" key="4">
    <source>
        <dbReference type="Proteomes" id="UP000719267"/>
    </source>
</evidence>
<feature type="compositionally biased region" description="Acidic residues" evidence="1">
    <location>
        <begin position="33"/>
        <end position="55"/>
    </location>
</feature>
<evidence type="ECO:0000313" key="3">
    <source>
        <dbReference type="EMBL" id="MBW2962979.1"/>
    </source>
</evidence>
<dbReference type="Pfam" id="PF02469">
    <property type="entry name" value="Fasciclin"/>
    <property type="match status" value="1"/>
</dbReference>
<dbReference type="PANTHER" id="PTHR10900:SF77">
    <property type="entry name" value="FI19380P1"/>
    <property type="match status" value="1"/>
</dbReference>
<feature type="domain" description="FAS1" evidence="2">
    <location>
        <begin position="59"/>
        <end position="205"/>
    </location>
</feature>
<dbReference type="PROSITE" id="PS51257">
    <property type="entry name" value="PROKAR_LIPOPROTEIN"/>
    <property type="match status" value="1"/>
</dbReference>
<organism evidence="3 4">
    <name type="scientific">Mesonia aestuariivivens</name>
    <dbReference type="NCBI Taxonomy" id="2796128"/>
    <lineage>
        <taxon>Bacteria</taxon>
        <taxon>Pseudomonadati</taxon>
        <taxon>Bacteroidota</taxon>
        <taxon>Flavobacteriia</taxon>
        <taxon>Flavobacteriales</taxon>
        <taxon>Flavobacteriaceae</taxon>
        <taxon>Mesonia</taxon>
    </lineage>
</organism>
<dbReference type="RefSeq" id="WP_219041262.1">
    <property type="nucleotide sequence ID" value="NZ_JAHWDF010000024.1"/>
</dbReference>
<dbReference type="SMART" id="SM00554">
    <property type="entry name" value="FAS1"/>
    <property type="match status" value="1"/>
</dbReference>
<keyword evidence="4" id="KW-1185">Reference proteome</keyword>
<dbReference type="EMBL" id="JAHWDF010000024">
    <property type="protein sequence ID" value="MBW2962979.1"/>
    <property type="molecule type" value="Genomic_DNA"/>
</dbReference>
<dbReference type="PROSITE" id="PS50213">
    <property type="entry name" value="FAS1"/>
    <property type="match status" value="1"/>
</dbReference>
<dbReference type="Proteomes" id="UP000719267">
    <property type="component" value="Unassembled WGS sequence"/>
</dbReference>
<feature type="region of interest" description="Disordered" evidence="1">
    <location>
        <begin position="22"/>
        <end position="55"/>
    </location>
</feature>
<evidence type="ECO:0000259" key="2">
    <source>
        <dbReference type="PROSITE" id="PS50213"/>
    </source>
</evidence>
<gene>
    <name evidence="3" type="ORF">KW502_14415</name>
</gene>
<accession>A0ABS6W588</accession>
<dbReference type="PANTHER" id="PTHR10900">
    <property type="entry name" value="PERIOSTIN-RELATED"/>
    <property type="match status" value="1"/>
</dbReference>
<evidence type="ECO:0000256" key="1">
    <source>
        <dbReference type="SAM" id="MobiDB-lite"/>
    </source>
</evidence>
<comment type="caution">
    <text evidence="3">The sequence shown here is derived from an EMBL/GenBank/DDBJ whole genome shotgun (WGS) entry which is preliminary data.</text>
</comment>
<dbReference type="InterPro" id="IPR050904">
    <property type="entry name" value="Adhesion/Biosynth-related"/>
</dbReference>
<proteinExistence type="predicted"/>
<reference evidence="3 4" key="1">
    <citation type="submission" date="2021-07" db="EMBL/GenBank/DDBJ databases">
        <title>Mesonia aestuariivivens sp. nov., isolated from a tidal flat.</title>
        <authorList>
            <person name="Kim Y.-O."/>
            <person name="Yoon J.-H."/>
        </authorList>
    </citation>
    <scope>NUCLEOTIDE SEQUENCE [LARGE SCALE GENOMIC DNA]</scope>
    <source>
        <strain evidence="3 4">JHPTF-M18</strain>
    </source>
</reference>
<protein>
    <submittedName>
        <fullName evidence="3">Fasciclin domain-containing protein</fullName>
    </submittedName>
</protein>
<name>A0ABS6W588_9FLAO</name>
<sequence>MKKSLIMIGLVSMSFIACKEEKKDTDQMNDNTTEMEESTSMDNDVDMDENDATTENDNELNLAEVAMNSEDLSTFVAAIQKAGMVVKIKGEGPFTILAPTNEAFNKLPEGTMEDLMKPENAEKLEAALSYHIIPGSVDSSKLKELITTNDDNTYELITANDGKIMASINDKDQVVLTDAKGNKAMVTEVDQKGNNGVIHSINTVLMRK</sequence>